<gene>
    <name evidence="3" type="ORF">NCTC13028_02305</name>
</gene>
<dbReference type="InterPro" id="IPR011765">
    <property type="entry name" value="Pept_M16_N"/>
</dbReference>
<dbReference type="InterPro" id="IPR011249">
    <property type="entry name" value="Metalloenz_LuxS/M16"/>
</dbReference>
<dbReference type="FunFam" id="3.30.830.10:FF:000034">
    <property type="entry name" value="presequence protease 1, chloroplastic/mitochondrial"/>
    <property type="match status" value="1"/>
</dbReference>
<protein>
    <submittedName>
        <fullName evidence="3">Zinc-dependent peptidase</fullName>
    </submittedName>
</protein>
<organism evidence="3 4">
    <name type="scientific">Clostridium cochlearium</name>
    <dbReference type="NCBI Taxonomy" id="1494"/>
    <lineage>
        <taxon>Bacteria</taxon>
        <taxon>Bacillati</taxon>
        <taxon>Bacillota</taxon>
        <taxon>Clostridia</taxon>
        <taxon>Eubacteriales</taxon>
        <taxon>Clostridiaceae</taxon>
        <taxon>Clostridium</taxon>
    </lineage>
</organism>
<dbReference type="InterPro" id="IPR007863">
    <property type="entry name" value="Peptidase_M16_C"/>
</dbReference>
<dbReference type="InterPro" id="IPR055130">
    <property type="entry name" value="PreP_C"/>
</dbReference>
<accession>A0A2X2YC00</accession>
<evidence type="ECO:0000256" key="1">
    <source>
        <dbReference type="SAM" id="Coils"/>
    </source>
</evidence>
<dbReference type="EMBL" id="UAWC01000026">
    <property type="protein sequence ID" value="SQB36080.1"/>
    <property type="molecule type" value="Genomic_DNA"/>
</dbReference>
<dbReference type="InterPro" id="IPR013578">
    <property type="entry name" value="Peptidase_M16C_assoc"/>
</dbReference>
<dbReference type="PANTHER" id="PTHR43016">
    <property type="entry name" value="PRESEQUENCE PROTEASE"/>
    <property type="match status" value="1"/>
</dbReference>
<dbReference type="SUPFAM" id="SSF63411">
    <property type="entry name" value="LuxS/MPP-like metallohydrolase"/>
    <property type="match status" value="4"/>
</dbReference>
<dbReference type="AlphaFoldDB" id="A0A2X2YC00"/>
<feature type="coiled-coil region" evidence="1">
    <location>
        <begin position="468"/>
        <end position="495"/>
    </location>
</feature>
<dbReference type="Proteomes" id="UP000250223">
    <property type="component" value="Unassembled WGS sequence"/>
</dbReference>
<evidence type="ECO:0000313" key="3">
    <source>
        <dbReference type="EMBL" id="SQB36080.1"/>
    </source>
</evidence>
<name>A0A2X2YC00_CLOCO</name>
<dbReference type="RefSeq" id="WP_096635999.1">
    <property type="nucleotide sequence ID" value="NZ_OAOH01000001.1"/>
</dbReference>
<dbReference type="Gene3D" id="3.30.830.10">
    <property type="entry name" value="Metalloenzyme, LuxS/M16 peptidase-like"/>
    <property type="match status" value="4"/>
</dbReference>
<dbReference type="GO" id="GO:0004222">
    <property type="term" value="F:metalloendopeptidase activity"/>
    <property type="evidence" value="ECO:0007669"/>
    <property type="project" value="TreeGrafter"/>
</dbReference>
<dbReference type="GO" id="GO:0046872">
    <property type="term" value="F:metal ion binding"/>
    <property type="evidence" value="ECO:0007669"/>
    <property type="project" value="InterPro"/>
</dbReference>
<dbReference type="Pfam" id="PF22516">
    <property type="entry name" value="PreP_C"/>
    <property type="match status" value="1"/>
</dbReference>
<dbReference type="Pfam" id="PF08367">
    <property type="entry name" value="M16C_assoc"/>
    <property type="match status" value="1"/>
</dbReference>
<evidence type="ECO:0000313" key="4">
    <source>
        <dbReference type="Proteomes" id="UP000250223"/>
    </source>
</evidence>
<dbReference type="GO" id="GO:0016485">
    <property type="term" value="P:protein processing"/>
    <property type="evidence" value="ECO:0007669"/>
    <property type="project" value="TreeGrafter"/>
</dbReference>
<dbReference type="PANTHER" id="PTHR43016:SF13">
    <property type="entry name" value="PRESEQUENCE PROTEASE, MITOCHONDRIAL"/>
    <property type="match status" value="1"/>
</dbReference>
<dbReference type="Pfam" id="PF05193">
    <property type="entry name" value="Peptidase_M16_C"/>
    <property type="match status" value="1"/>
</dbReference>
<evidence type="ECO:0000259" key="2">
    <source>
        <dbReference type="SMART" id="SM01264"/>
    </source>
</evidence>
<dbReference type="Pfam" id="PF00675">
    <property type="entry name" value="Peptidase_M16"/>
    <property type="match status" value="1"/>
</dbReference>
<keyword evidence="1" id="KW-0175">Coiled coil</keyword>
<reference evidence="3 4" key="1">
    <citation type="submission" date="2018-06" db="EMBL/GenBank/DDBJ databases">
        <authorList>
            <consortium name="Pathogen Informatics"/>
            <person name="Doyle S."/>
        </authorList>
    </citation>
    <scope>NUCLEOTIDE SEQUENCE [LARGE SCALE GENOMIC DNA]</scope>
    <source>
        <strain evidence="3 4">NCTC13028</strain>
    </source>
</reference>
<sequence>MLEIGKIYSGFKLIEKSKVEEINSEALIFEHVNTEAKLLKLVNKDDNKVFAISFRTPPEDSTGVAHILEHSVLCGSKKFPLKEPFVELIKGSLNTFLNAMTFPDKTMYPIASRNKQDFFNLMDVYLDAVFYPNIYEQPEIFMQEGWHYEIENKNEDIEYKGVVYNEMKGAFSSPESILSRKIMETLYPDTAYGVESGGDPDHIPELTYDKFIEFHKRYYHPSNSYIYLYGDGDILEELEFIEENYLRNFSKLKINSKIEEQKPFDSMKEIKVEYPILPDEKEEDKTFLSLNLSIEKSTDKELYLAFDILEHLLLETQAAPLKRALIESGIGKDVFGSYENSIFQPFFSIIVKNSNDDKKQEFISIVRDTLNKLVKEGIDKKLVEASINIKEFALREADFGGYPTGLIYGIKCMDSWLYDEEPLMHLRYEKQLNKIKTNALNNNYFENLIEKYLLNNSHSSLLIVSPAKGIAEKKNEKIRENLRKYKESLTEEELNNLIKETKVLKERQITEDSQENLKKIPLLSIEDIDKDTEKLPIEINEEKGVKILKHNIFTNKIAYVNLYFNICNVPQEYISYVGLLSGIIGKIDTENYSYEELSKEINIYTGGISSSVDIYSNSKKVDDFTPMFKVRSKSMIDKLPKLFELLKEELMYSKFNNHNRIKELISEMKSRMEMVIFDKGHLIAAGRLGAYFSASADYSEKVSGLELYHFICQLERDFDGNEIENKLKDLCNIIFNKENLTVSVTIEEEDYKEFKSNFHILYNELGNNKMVNCKYEFKEQQLNEGLMTSGKVQYNAKGYNFKKLGYKYSGAMRVLKSIVSYDYLWNKVRVQGGAYGCFGVFNRNGNMFFTSYRDPALKNTLFAYDEISKYIDNFSGDEREITKYIIGTISDIDTPLTPSMKGERAAANYFSNISYEDLQKEREEILNVKKDDIRSLSKVVNDCMSKNYICVLGSEEKIRENKVVFNSTLNVFE</sequence>
<feature type="domain" description="Peptidase M16C associated" evidence="2">
    <location>
        <begin position="464"/>
        <end position="714"/>
    </location>
</feature>
<dbReference type="SMART" id="SM01264">
    <property type="entry name" value="M16C_associated"/>
    <property type="match status" value="1"/>
</dbReference>
<proteinExistence type="predicted"/>